<accession>A0AAD8K3F3</accession>
<keyword evidence="1" id="KW-0812">Transmembrane</keyword>
<reference evidence="2" key="1">
    <citation type="journal article" date="2023" name="bioRxiv">
        <title>Improved chromosome-level genome assembly for marigold (Tagetes erecta).</title>
        <authorList>
            <person name="Jiang F."/>
            <person name="Yuan L."/>
            <person name="Wang S."/>
            <person name="Wang H."/>
            <person name="Xu D."/>
            <person name="Wang A."/>
            <person name="Fan W."/>
        </authorList>
    </citation>
    <scope>NUCLEOTIDE SEQUENCE</scope>
    <source>
        <strain evidence="2">WSJ</strain>
        <tissue evidence="2">Leaf</tissue>
    </source>
</reference>
<proteinExistence type="predicted"/>
<dbReference type="Proteomes" id="UP001229421">
    <property type="component" value="Unassembled WGS sequence"/>
</dbReference>
<sequence length="144" mass="16021">MLIWVHRTTASPKAIFIPTPLKASKLQNNKNIYLHKPSPVTLSTCHHSRNSDHLLLESGNCSGHFPVVDKHLHSYPSNRHAPPLSLFFSVVVCCVVTAPIAAVFHPHRSSSPPPTYTHTFHITSYCSASYKKTLSAQSFCNKFC</sequence>
<dbReference type="EMBL" id="JAUHHV010000008">
    <property type="protein sequence ID" value="KAK1415492.1"/>
    <property type="molecule type" value="Genomic_DNA"/>
</dbReference>
<comment type="caution">
    <text evidence="2">The sequence shown here is derived from an EMBL/GenBank/DDBJ whole genome shotgun (WGS) entry which is preliminary data.</text>
</comment>
<keyword evidence="1" id="KW-0472">Membrane</keyword>
<dbReference type="AlphaFoldDB" id="A0AAD8K3F3"/>
<evidence type="ECO:0000313" key="3">
    <source>
        <dbReference type="Proteomes" id="UP001229421"/>
    </source>
</evidence>
<feature type="transmembrane region" description="Helical" evidence="1">
    <location>
        <begin position="84"/>
        <end position="104"/>
    </location>
</feature>
<keyword evidence="3" id="KW-1185">Reference proteome</keyword>
<evidence type="ECO:0000313" key="2">
    <source>
        <dbReference type="EMBL" id="KAK1415492.1"/>
    </source>
</evidence>
<gene>
    <name evidence="2" type="ORF">QVD17_31274</name>
</gene>
<protein>
    <submittedName>
        <fullName evidence="2">Uncharacterized protein</fullName>
    </submittedName>
</protein>
<evidence type="ECO:0000256" key="1">
    <source>
        <dbReference type="SAM" id="Phobius"/>
    </source>
</evidence>
<name>A0AAD8K3F3_TARER</name>
<organism evidence="2 3">
    <name type="scientific">Tagetes erecta</name>
    <name type="common">African marigold</name>
    <dbReference type="NCBI Taxonomy" id="13708"/>
    <lineage>
        <taxon>Eukaryota</taxon>
        <taxon>Viridiplantae</taxon>
        <taxon>Streptophyta</taxon>
        <taxon>Embryophyta</taxon>
        <taxon>Tracheophyta</taxon>
        <taxon>Spermatophyta</taxon>
        <taxon>Magnoliopsida</taxon>
        <taxon>eudicotyledons</taxon>
        <taxon>Gunneridae</taxon>
        <taxon>Pentapetalae</taxon>
        <taxon>asterids</taxon>
        <taxon>campanulids</taxon>
        <taxon>Asterales</taxon>
        <taxon>Asteraceae</taxon>
        <taxon>Asteroideae</taxon>
        <taxon>Heliantheae alliance</taxon>
        <taxon>Tageteae</taxon>
        <taxon>Tagetes</taxon>
    </lineage>
</organism>
<keyword evidence="1" id="KW-1133">Transmembrane helix</keyword>